<feature type="region of interest" description="Disordered" evidence="1">
    <location>
        <begin position="248"/>
        <end position="289"/>
    </location>
</feature>
<evidence type="ECO:0000256" key="1">
    <source>
        <dbReference type="SAM" id="MobiDB-lite"/>
    </source>
</evidence>
<keyword evidence="3" id="KW-1185">Reference proteome</keyword>
<protein>
    <submittedName>
        <fullName evidence="2">Uncharacterized protein</fullName>
    </submittedName>
</protein>
<dbReference type="RefSeq" id="WP_145369727.1">
    <property type="nucleotide sequence ID" value="NZ_CP036275.1"/>
</dbReference>
<dbReference type="Gene3D" id="1.10.10.2910">
    <property type="match status" value="1"/>
</dbReference>
<reference evidence="2 3" key="1">
    <citation type="submission" date="2019-02" db="EMBL/GenBank/DDBJ databases">
        <title>Deep-cultivation of Planctomycetes and their phenomic and genomic characterization uncovers novel biology.</title>
        <authorList>
            <person name="Wiegand S."/>
            <person name="Jogler M."/>
            <person name="Boedeker C."/>
            <person name="Pinto D."/>
            <person name="Vollmers J."/>
            <person name="Rivas-Marin E."/>
            <person name="Kohn T."/>
            <person name="Peeters S.H."/>
            <person name="Heuer A."/>
            <person name="Rast P."/>
            <person name="Oberbeckmann S."/>
            <person name="Bunk B."/>
            <person name="Jeske O."/>
            <person name="Meyerdierks A."/>
            <person name="Storesund J.E."/>
            <person name="Kallscheuer N."/>
            <person name="Luecker S."/>
            <person name="Lage O.M."/>
            <person name="Pohl T."/>
            <person name="Merkel B.J."/>
            <person name="Hornburger P."/>
            <person name="Mueller R.-W."/>
            <person name="Bruemmer F."/>
            <person name="Labrenz M."/>
            <person name="Spormann A.M."/>
            <person name="Op den Camp H."/>
            <person name="Overmann J."/>
            <person name="Amann R."/>
            <person name="Jetten M.S.M."/>
            <person name="Mascher T."/>
            <person name="Medema M.H."/>
            <person name="Devos D.P."/>
            <person name="Kaster A.-K."/>
            <person name="Ovreas L."/>
            <person name="Rohde M."/>
            <person name="Galperin M.Y."/>
            <person name="Jogler C."/>
        </authorList>
    </citation>
    <scope>NUCLEOTIDE SEQUENCE [LARGE SCALE GENOMIC DNA]</scope>
    <source>
        <strain evidence="2 3">Mal4</strain>
    </source>
</reference>
<organism evidence="2 3">
    <name type="scientific">Maioricimonas rarisocia</name>
    <dbReference type="NCBI Taxonomy" id="2528026"/>
    <lineage>
        <taxon>Bacteria</taxon>
        <taxon>Pseudomonadati</taxon>
        <taxon>Planctomycetota</taxon>
        <taxon>Planctomycetia</taxon>
        <taxon>Planctomycetales</taxon>
        <taxon>Planctomycetaceae</taxon>
        <taxon>Maioricimonas</taxon>
    </lineage>
</organism>
<feature type="compositionally biased region" description="Polar residues" evidence="1">
    <location>
        <begin position="276"/>
        <end position="289"/>
    </location>
</feature>
<dbReference type="AlphaFoldDB" id="A0A517Z7J4"/>
<name>A0A517Z7J4_9PLAN</name>
<proteinExistence type="predicted"/>
<dbReference type="EMBL" id="CP036275">
    <property type="protein sequence ID" value="QDU38446.1"/>
    <property type="molecule type" value="Genomic_DNA"/>
</dbReference>
<evidence type="ECO:0000313" key="3">
    <source>
        <dbReference type="Proteomes" id="UP000320496"/>
    </source>
</evidence>
<evidence type="ECO:0000313" key="2">
    <source>
        <dbReference type="EMBL" id="QDU38446.1"/>
    </source>
</evidence>
<dbReference type="KEGG" id="mri:Mal4_27730"/>
<sequence length="289" mass="32449">MTELIKPPPFSRQQIIQRATDLIRGYARCVGDDFAMLGVNFDVIFEEYIYPEYEIELVEDCDLGVDEDGEKVLGFFQPEFNRVFIDQSLKGDPRRVFTCWHEIGGHAVLQGDWLRKEINRVGMVREIVTTAPMLTPQAEGTLERQANLFAAHAAAPAGFVNYAIHKTFGLHRPYRYIGPGRYCFSLRSGTRSLKVADFAELCRCIASYIKHWFGGLSVEALSYQVAESKMVVDMTPRVNPLSQFGLKRSTRTKERRPARNAGSVGDTLSAMMGTPTAAQRSPTAALSKR</sequence>
<accession>A0A517Z7J4</accession>
<dbReference type="Proteomes" id="UP000320496">
    <property type="component" value="Chromosome"/>
</dbReference>
<gene>
    <name evidence="2" type="ORF">Mal4_27730</name>
</gene>